<gene>
    <name evidence="1" type="ORF">ALEPTO_LOCUS231</name>
</gene>
<evidence type="ECO:0000313" key="2">
    <source>
        <dbReference type="Proteomes" id="UP000789508"/>
    </source>
</evidence>
<organism evidence="1 2">
    <name type="scientific">Ambispora leptoticha</name>
    <dbReference type="NCBI Taxonomy" id="144679"/>
    <lineage>
        <taxon>Eukaryota</taxon>
        <taxon>Fungi</taxon>
        <taxon>Fungi incertae sedis</taxon>
        <taxon>Mucoromycota</taxon>
        <taxon>Glomeromycotina</taxon>
        <taxon>Glomeromycetes</taxon>
        <taxon>Archaeosporales</taxon>
        <taxon>Ambisporaceae</taxon>
        <taxon>Ambispora</taxon>
    </lineage>
</organism>
<dbReference type="Proteomes" id="UP000789508">
    <property type="component" value="Unassembled WGS sequence"/>
</dbReference>
<evidence type="ECO:0000313" key="1">
    <source>
        <dbReference type="EMBL" id="CAG8440101.1"/>
    </source>
</evidence>
<feature type="non-terminal residue" evidence="1">
    <location>
        <position position="1"/>
    </location>
</feature>
<comment type="caution">
    <text evidence="1">The sequence shown here is derived from an EMBL/GenBank/DDBJ whole genome shotgun (WGS) entry which is preliminary data.</text>
</comment>
<keyword evidence="2" id="KW-1185">Reference proteome</keyword>
<reference evidence="1" key="1">
    <citation type="submission" date="2021-06" db="EMBL/GenBank/DDBJ databases">
        <authorList>
            <person name="Kallberg Y."/>
            <person name="Tangrot J."/>
            <person name="Rosling A."/>
        </authorList>
    </citation>
    <scope>NUCLEOTIDE SEQUENCE</scope>
    <source>
        <strain evidence="1">FL130A</strain>
    </source>
</reference>
<dbReference type="OrthoDB" id="2447162at2759"/>
<sequence>MVRELGSERRETVWSLSVVGVGNLRRAAPSTRGPEWTDQWWFGEKSNEGLQFVVGKNEQGFLVNEVKINFYGEKVLNSMPRVFKQLASDGHNLVIEE</sequence>
<accession>A0A9N8YL17</accession>
<protein>
    <submittedName>
        <fullName evidence="1">11510_t:CDS:1</fullName>
    </submittedName>
</protein>
<proteinExistence type="predicted"/>
<name>A0A9N8YL17_9GLOM</name>
<dbReference type="EMBL" id="CAJVPS010000012">
    <property type="protein sequence ID" value="CAG8440101.1"/>
    <property type="molecule type" value="Genomic_DNA"/>
</dbReference>
<dbReference type="AlphaFoldDB" id="A0A9N8YL17"/>